<dbReference type="GO" id="GO:0016020">
    <property type="term" value="C:membrane"/>
    <property type="evidence" value="ECO:0007669"/>
    <property type="project" value="InterPro"/>
</dbReference>
<dbReference type="GO" id="GO:0040037">
    <property type="term" value="P:negative regulation of fibroblast growth factor receptor signaling pathway"/>
    <property type="evidence" value="ECO:0007669"/>
    <property type="project" value="TreeGrafter"/>
</dbReference>
<dbReference type="PROSITE" id="PS51227">
    <property type="entry name" value="SPR"/>
    <property type="match status" value="1"/>
</dbReference>
<feature type="region of interest" description="Disordered" evidence="2">
    <location>
        <begin position="1"/>
        <end position="30"/>
    </location>
</feature>
<reference evidence="3" key="1">
    <citation type="journal article" date="2023" name="G3 (Bethesda)">
        <title>A reference genome for the long-term kleptoplast-retaining sea slug Elysia crispata morphotype clarki.</title>
        <authorList>
            <person name="Eastman K.E."/>
            <person name="Pendleton A.L."/>
            <person name="Shaikh M.A."/>
            <person name="Suttiyut T."/>
            <person name="Ogas R."/>
            <person name="Tomko P."/>
            <person name="Gavelis G."/>
            <person name="Widhalm J.R."/>
            <person name="Wisecaver J.H."/>
        </authorList>
    </citation>
    <scope>NUCLEOTIDE SEQUENCE</scope>
    <source>
        <strain evidence="3">ECLA1</strain>
    </source>
</reference>
<evidence type="ECO:0008006" key="5">
    <source>
        <dbReference type="Google" id="ProtNLM"/>
    </source>
</evidence>
<dbReference type="GO" id="GO:0048513">
    <property type="term" value="P:animal organ development"/>
    <property type="evidence" value="ECO:0007669"/>
    <property type="project" value="TreeGrafter"/>
</dbReference>
<name>A0AAE1A066_9GAST</name>
<sequence length="414" mass="42457">MRTSIRTLPPPDTFSSRQAVSQHQPPPPVQHSAVVVTGLAQLRTGPRCANQYVENPRSRPSNALKPQFQSSALAAVGGGGGLSTSSLSSSRSRSSGGALTNGGGGLHNTNNHQQQQLSLHQLASTRSAHGGSLSSANTTSLSSGSPVLVVCRQPLSKSPPLKKDAIISLDGYGRDADGGGLHNAGVGTVTSSTLATSATGAGGRLSSQVSGSGVRTTHGGGIICEDCGKCRCGACTERRELPCGTWCCGGKCELTPAKVLDVCTCFCAVKCLFFHCRRGEEEEDDNECYENPCGCTDTPRCCQRWTVLGLMSACLPCLWTYWPARACLAASTAAYNSCCRHKGCQCELKLAENAAAATSAGSTAVGGGSSSLSATKSVLSSVRGGGGVIGGAGTKNSKHSQARRLLIESDSSSA</sequence>
<dbReference type="GO" id="GO:0046580">
    <property type="term" value="P:negative regulation of Ras protein signal transduction"/>
    <property type="evidence" value="ECO:0007669"/>
    <property type="project" value="TreeGrafter"/>
</dbReference>
<dbReference type="PANTHER" id="PTHR12365:SF7">
    <property type="entry name" value="PROTEIN SPROUTY"/>
    <property type="match status" value="1"/>
</dbReference>
<dbReference type="EMBL" id="JAWDGP010002895">
    <property type="protein sequence ID" value="KAK3778834.1"/>
    <property type="molecule type" value="Genomic_DNA"/>
</dbReference>
<dbReference type="InterPro" id="IPR007875">
    <property type="entry name" value="Sprouty"/>
</dbReference>
<dbReference type="AlphaFoldDB" id="A0AAE1A066"/>
<feature type="region of interest" description="Disordered" evidence="2">
    <location>
        <begin position="389"/>
        <end position="414"/>
    </location>
</feature>
<evidence type="ECO:0000313" key="4">
    <source>
        <dbReference type="Proteomes" id="UP001283361"/>
    </source>
</evidence>
<dbReference type="PANTHER" id="PTHR12365">
    <property type="entry name" value="SPROUTY"/>
    <property type="match status" value="1"/>
</dbReference>
<protein>
    <recommendedName>
        <fullName evidence="5">Sprouty</fullName>
    </recommendedName>
</protein>
<feature type="compositionally biased region" description="Low complexity" evidence="2">
    <location>
        <begin position="83"/>
        <end position="98"/>
    </location>
</feature>
<dbReference type="GO" id="GO:0005829">
    <property type="term" value="C:cytosol"/>
    <property type="evidence" value="ECO:0007669"/>
    <property type="project" value="TreeGrafter"/>
</dbReference>
<evidence type="ECO:0000256" key="2">
    <source>
        <dbReference type="SAM" id="MobiDB-lite"/>
    </source>
</evidence>
<organism evidence="3 4">
    <name type="scientific">Elysia crispata</name>
    <name type="common">lettuce slug</name>
    <dbReference type="NCBI Taxonomy" id="231223"/>
    <lineage>
        <taxon>Eukaryota</taxon>
        <taxon>Metazoa</taxon>
        <taxon>Spiralia</taxon>
        <taxon>Lophotrochozoa</taxon>
        <taxon>Mollusca</taxon>
        <taxon>Gastropoda</taxon>
        <taxon>Heterobranchia</taxon>
        <taxon>Euthyneura</taxon>
        <taxon>Panpulmonata</taxon>
        <taxon>Sacoglossa</taxon>
        <taxon>Placobranchoidea</taxon>
        <taxon>Plakobranchidae</taxon>
        <taxon>Elysia</taxon>
    </lineage>
</organism>
<proteinExistence type="inferred from homology"/>
<feature type="region of interest" description="Disordered" evidence="2">
    <location>
        <begin position="75"/>
        <end position="143"/>
    </location>
</feature>
<evidence type="ECO:0000256" key="1">
    <source>
        <dbReference type="ARBA" id="ARBA00010964"/>
    </source>
</evidence>
<keyword evidence="4" id="KW-1185">Reference proteome</keyword>
<gene>
    <name evidence="3" type="ORF">RRG08_013100</name>
</gene>
<dbReference type="Proteomes" id="UP001283361">
    <property type="component" value="Unassembled WGS sequence"/>
</dbReference>
<dbReference type="InterPro" id="IPR051192">
    <property type="entry name" value="Sprouty_domain"/>
</dbReference>
<feature type="compositionally biased region" description="Low complexity" evidence="2">
    <location>
        <begin position="107"/>
        <end position="143"/>
    </location>
</feature>
<dbReference type="Pfam" id="PF05210">
    <property type="entry name" value="Sprouty"/>
    <property type="match status" value="1"/>
</dbReference>
<accession>A0AAE1A066</accession>
<comment type="similarity">
    <text evidence="1">Belongs to the sprouty family.</text>
</comment>
<evidence type="ECO:0000313" key="3">
    <source>
        <dbReference type="EMBL" id="KAK3778834.1"/>
    </source>
</evidence>
<comment type="caution">
    <text evidence="3">The sequence shown here is derived from an EMBL/GenBank/DDBJ whole genome shotgun (WGS) entry which is preliminary data.</text>
</comment>